<dbReference type="PANTHER" id="PTHR43065:SF10">
    <property type="entry name" value="PEROXIDE STRESS-ACTIVATED HISTIDINE KINASE MAK3"/>
    <property type="match status" value="1"/>
</dbReference>
<dbReference type="OrthoDB" id="9815750at2"/>
<dbReference type="SMART" id="SM00086">
    <property type="entry name" value="PAC"/>
    <property type="match status" value="1"/>
</dbReference>
<dbReference type="InterPro" id="IPR000700">
    <property type="entry name" value="PAS-assoc_C"/>
</dbReference>
<comment type="caution">
    <text evidence="11">The sequence shown here is derived from an EMBL/GenBank/DDBJ whole genome shotgun (WGS) entry which is preliminary data.</text>
</comment>
<dbReference type="GO" id="GO:0005524">
    <property type="term" value="F:ATP binding"/>
    <property type="evidence" value="ECO:0007669"/>
    <property type="project" value="UniProtKB-KW"/>
</dbReference>
<evidence type="ECO:0000256" key="8">
    <source>
        <dbReference type="ARBA" id="ARBA00023012"/>
    </source>
</evidence>
<dbReference type="GO" id="GO:0000155">
    <property type="term" value="F:phosphorelay sensor kinase activity"/>
    <property type="evidence" value="ECO:0007669"/>
    <property type="project" value="InterPro"/>
</dbReference>
<dbReference type="AlphaFoldDB" id="A0A1V2A7D4"/>
<name>A0A1V2A7D4_9BACI</name>
<dbReference type="InterPro" id="IPR004358">
    <property type="entry name" value="Sig_transdc_His_kin-like_C"/>
</dbReference>
<dbReference type="InterPro" id="IPR003594">
    <property type="entry name" value="HATPase_dom"/>
</dbReference>
<dbReference type="PRINTS" id="PR00344">
    <property type="entry name" value="BCTRLSENSOR"/>
</dbReference>
<feature type="domain" description="Histidine kinase" evidence="9">
    <location>
        <begin position="154"/>
        <end position="357"/>
    </location>
</feature>
<dbReference type="SUPFAM" id="SSF47384">
    <property type="entry name" value="Homodimeric domain of signal transducing histidine kinase"/>
    <property type="match status" value="1"/>
</dbReference>
<evidence type="ECO:0000313" key="11">
    <source>
        <dbReference type="EMBL" id="OMP66921.1"/>
    </source>
</evidence>
<dbReference type="CDD" id="cd00082">
    <property type="entry name" value="HisKA"/>
    <property type="match status" value="1"/>
</dbReference>
<keyword evidence="5" id="KW-0547">Nucleotide-binding</keyword>
<dbReference type="Pfam" id="PF00512">
    <property type="entry name" value="HisKA"/>
    <property type="match status" value="1"/>
</dbReference>
<evidence type="ECO:0000313" key="12">
    <source>
        <dbReference type="Proteomes" id="UP000188613"/>
    </source>
</evidence>
<dbReference type="Gene3D" id="1.10.287.130">
    <property type="match status" value="1"/>
</dbReference>
<dbReference type="SMART" id="SM00387">
    <property type="entry name" value="HATPase_c"/>
    <property type="match status" value="1"/>
</dbReference>
<dbReference type="Gene3D" id="3.30.565.10">
    <property type="entry name" value="Histidine kinase-like ATPase, C-terminal domain"/>
    <property type="match status" value="1"/>
</dbReference>
<dbReference type="SUPFAM" id="SSF55874">
    <property type="entry name" value="ATPase domain of HSP90 chaperone/DNA topoisomerase II/histidine kinase"/>
    <property type="match status" value="1"/>
</dbReference>
<keyword evidence="8" id="KW-0902">Two-component regulatory system</keyword>
<dbReference type="InterPro" id="IPR036097">
    <property type="entry name" value="HisK_dim/P_sf"/>
</dbReference>
<evidence type="ECO:0000256" key="5">
    <source>
        <dbReference type="ARBA" id="ARBA00022741"/>
    </source>
</evidence>
<dbReference type="NCBIfam" id="TIGR00229">
    <property type="entry name" value="sensory_box"/>
    <property type="match status" value="1"/>
</dbReference>
<evidence type="ECO:0000256" key="1">
    <source>
        <dbReference type="ARBA" id="ARBA00000085"/>
    </source>
</evidence>
<dbReference type="InterPro" id="IPR000014">
    <property type="entry name" value="PAS"/>
</dbReference>
<dbReference type="SUPFAM" id="SSF55785">
    <property type="entry name" value="PYP-like sensor domain (PAS domain)"/>
    <property type="match status" value="1"/>
</dbReference>
<dbReference type="RefSeq" id="WP_076765817.1">
    <property type="nucleotide sequence ID" value="NZ_MSFI01000014.1"/>
</dbReference>
<dbReference type="CDD" id="cd00130">
    <property type="entry name" value="PAS"/>
    <property type="match status" value="1"/>
</dbReference>
<accession>A0A1V2A7D4</accession>
<dbReference type="InterPro" id="IPR005467">
    <property type="entry name" value="His_kinase_dom"/>
</dbReference>
<dbReference type="InterPro" id="IPR013655">
    <property type="entry name" value="PAS_fold_3"/>
</dbReference>
<evidence type="ECO:0000256" key="6">
    <source>
        <dbReference type="ARBA" id="ARBA00022777"/>
    </source>
</evidence>
<dbReference type="SMART" id="SM00388">
    <property type="entry name" value="HisKA"/>
    <property type="match status" value="1"/>
</dbReference>
<dbReference type="EC" id="2.7.13.3" evidence="2"/>
<keyword evidence="4" id="KW-0808">Transferase</keyword>
<dbReference type="STRING" id="1714355.BTO28_09950"/>
<dbReference type="Proteomes" id="UP000188613">
    <property type="component" value="Unassembled WGS sequence"/>
</dbReference>
<keyword evidence="6" id="KW-0418">Kinase</keyword>
<proteinExistence type="predicted"/>
<evidence type="ECO:0000259" key="9">
    <source>
        <dbReference type="PROSITE" id="PS50109"/>
    </source>
</evidence>
<sequence length="359" mass="41019">MDKLLKVDNQIVGKLKDTEQLLKAITENMREILCIYTISDMQILYVSESFERIWGLKTEVVYENPEMVIETVHQKDKELFMNKMHHPGGTFDYRIVRPDKTIRWIRSSQTVISNEKNEPVRVIIVSDDITDLKEKEQMIFNADTLGAIGQLAAGIAHEIRNPMTAIKGFVQLWKQESINAYSDIILSELERVEFIMSEFLMLAKPQQSHKIEQINMRTLIEEVATFMRPEALLKNIEIKTQIDEQLPRLNVEQKQMKQVIINLMKNGIEAMLDGGILTVSVSVHSNKMFIEVIDQGIGIPEEAIPRLGEPFFSNKDKGTGLGLMVSKKMIHQHNGDLVFTSEEGKGTKARIILPVNSEK</sequence>
<dbReference type="InterPro" id="IPR035965">
    <property type="entry name" value="PAS-like_dom_sf"/>
</dbReference>
<evidence type="ECO:0000256" key="3">
    <source>
        <dbReference type="ARBA" id="ARBA00022553"/>
    </source>
</evidence>
<feature type="domain" description="PAC" evidence="10">
    <location>
        <begin position="89"/>
        <end position="141"/>
    </location>
</feature>
<evidence type="ECO:0000256" key="2">
    <source>
        <dbReference type="ARBA" id="ARBA00012438"/>
    </source>
</evidence>
<comment type="catalytic activity">
    <reaction evidence="1">
        <text>ATP + protein L-histidine = ADP + protein N-phospho-L-histidine.</text>
        <dbReference type="EC" id="2.7.13.3"/>
    </reaction>
</comment>
<dbReference type="EMBL" id="MSFI01000014">
    <property type="protein sequence ID" value="OMP66921.1"/>
    <property type="molecule type" value="Genomic_DNA"/>
</dbReference>
<reference evidence="11 12" key="1">
    <citation type="submission" date="2016-12" db="EMBL/GenBank/DDBJ databases">
        <title>Domibacillus sp. SAB 38T whole genome sequencing.</title>
        <authorList>
            <person name="Verma A."/>
            <person name="Ojha A.K."/>
            <person name="Krishnamurthi S."/>
        </authorList>
    </citation>
    <scope>NUCLEOTIDE SEQUENCE [LARGE SCALE GENOMIC DNA]</scope>
    <source>
        <strain evidence="11 12">SAB 38</strain>
    </source>
</reference>
<dbReference type="PROSITE" id="PS50109">
    <property type="entry name" value="HIS_KIN"/>
    <property type="match status" value="1"/>
</dbReference>
<dbReference type="Gene3D" id="3.30.450.20">
    <property type="entry name" value="PAS domain"/>
    <property type="match status" value="1"/>
</dbReference>
<dbReference type="InterPro" id="IPR001610">
    <property type="entry name" value="PAC"/>
</dbReference>
<organism evidence="11 12">
    <name type="scientific">Domibacillus epiphyticus</name>
    <dbReference type="NCBI Taxonomy" id="1714355"/>
    <lineage>
        <taxon>Bacteria</taxon>
        <taxon>Bacillati</taxon>
        <taxon>Bacillota</taxon>
        <taxon>Bacilli</taxon>
        <taxon>Bacillales</taxon>
        <taxon>Bacillaceae</taxon>
        <taxon>Domibacillus</taxon>
    </lineage>
</organism>
<dbReference type="PROSITE" id="PS50113">
    <property type="entry name" value="PAC"/>
    <property type="match status" value="1"/>
</dbReference>
<keyword evidence="12" id="KW-1185">Reference proteome</keyword>
<evidence type="ECO:0000256" key="4">
    <source>
        <dbReference type="ARBA" id="ARBA00022679"/>
    </source>
</evidence>
<evidence type="ECO:0000259" key="10">
    <source>
        <dbReference type="PROSITE" id="PS50113"/>
    </source>
</evidence>
<dbReference type="InterPro" id="IPR036890">
    <property type="entry name" value="HATPase_C_sf"/>
</dbReference>
<dbReference type="InterPro" id="IPR003661">
    <property type="entry name" value="HisK_dim/P_dom"/>
</dbReference>
<dbReference type="Pfam" id="PF08447">
    <property type="entry name" value="PAS_3"/>
    <property type="match status" value="1"/>
</dbReference>
<dbReference type="PANTHER" id="PTHR43065">
    <property type="entry name" value="SENSOR HISTIDINE KINASE"/>
    <property type="match status" value="1"/>
</dbReference>
<dbReference type="Pfam" id="PF02518">
    <property type="entry name" value="HATPase_c"/>
    <property type="match status" value="1"/>
</dbReference>
<keyword evidence="7" id="KW-0067">ATP-binding</keyword>
<gene>
    <name evidence="11" type="ORF">BTO28_09950</name>
</gene>
<evidence type="ECO:0000256" key="7">
    <source>
        <dbReference type="ARBA" id="ARBA00022840"/>
    </source>
</evidence>
<protein>
    <recommendedName>
        <fullName evidence="2">histidine kinase</fullName>
        <ecNumber evidence="2">2.7.13.3</ecNumber>
    </recommendedName>
</protein>
<keyword evidence="3" id="KW-0597">Phosphoprotein</keyword>